<keyword evidence="5 8" id="KW-0547">Nucleotide-binding</keyword>
<dbReference type="SUPFAM" id="SSF57716">
    <property type="entry name" value="Glucocorticoid receptor-like (DNA-binding domain)"/>
    <property type="match status" value="1"/>
</dbReference>
<dbReference type="STRING" id="1465756.BIV18_00495"/>
<dbReference type="AlphaFoldDB" id="A0A1U7LXI5"/>
<evidence type="ECO:0000256" key="6">
    <source>
        <dbReference type="ARBA" id="ARBA00022777"/>
    </source>
</evidence>
<proteinExistence type="inferred from homology"/>
<dbReference type="GO" id="GO:0005524">
    <property type="term" value="F:ATP binding"/>
    <property type="evidence" value="ECO:0007669"/>
    <property type="project" value="UniProtKB-KW"/>
</dbReference>
<evidence type="ECO:0000313" key="11">
    <source>
        <dbReference type="Proteomes" id="UP000187166"/>
    </source>
</evidence>
<dbReference type="SUPFAM" id="SSF52540">
    <property type="entry name" value="P-loop containing nucleoside triphosphate hydrolases"/>
    <property type="match status" value="1"/>
</dbReference>
<dbReference type="PIRSF" id="PIRSF035805">
    <property type="entry name" value="TK_cell"/>
    <property type="match status" value="1"/>
</dbReference>
<dbReference type="InterPro" id="IPR001267">
    <property type="entry name" value="Thymidine_kinase"/>
</dbReference>
<evidence type="ECO:0000256" key="5">
    <source>
        <dbReference type="ARBA" id="ARBA00022741"/>
    </source>
</evidence>
<keyword evidence="7 8" id="KW-0067">ATP-binding</keyword>
<name>A0A1U7LXI5_9FIRM</name>
<dbReference type="GO" id="GO:0005829">
    <property type="term" value="C:cytosol"/>
    <property type="evidence" value="ECO:0007669"/>
    <property type="project" value="TreeGrafter"/>
</dbReference>
<dbReference type="GO" id="GO:0004797">
    <property type="term" value="F:thymidine kinase activity"/>
    <property type="evidence" value="ECO:0007669"/>
    <property type="project" value="UniProtKB-EC"/>
</dbReference>
<dbReference type="Gene3D" id="3.40.50.300">
    <property type="entry name" value="P-loop containing nucleotide triphosphate hydrolases"/>
    <property type="match status" value="1"/>
</dbReference>
<keyword evidence="4 8" id="KW-0808">Transferase</keyword>
<dbReference type="PANTHER" id="PTHR11441">
    <property type="entry name" value="THYMIDINE KINASE"/>
    <property type="match status" value="1"/>
</dbReference>
<dbReference type="Gene3D" id="3.30.60.20">
    <property type="match status" value="1"/>
</dbReference>
<evidence type="ECO:0000256" key="4">
    <source>
        <dbReference type="ARBA" id="ARBA00022679"/>
    </source>
</evidence>
<evidence type="ECO:0000256" key="7">
    <source>
        <dbReference type="ARBA" id="ARBA00022840"/>
    </source>
</evidence>
<comment type="caution">
    <text evidence="10">The sequence shown here is derived from an EMBL/GenBank/DDBJ whole genome shotgun (WGS) entry which is preliminary data.</text>
</comment>
<dbReference type="Pfam" id="PF00265">
    <property type="entry name" value="TK"/>
    <property type="match status" value="1"/>
</dbReference>
<protein>
    <recommendedName>
        <fullName evidence="2 8">Thymidine kinase</fullName>
        <ecNumber evidence="2 8">2.7.1.21</ecNumber>
    </recommendedName>
</protein>
<evidence type="ECO:0000313" key="10">
    <source>
        <dbReference type="EMBL" id="OLR64141.1"/>
    </source>
</evidence>
<reference evidence="10 11" key="1">
    <citation type="journal article" date="2016" name="Appl. Environ. Microbiol.">
        <title>Function and Phylogeny of Bacterial Butyryl Coenzyme A:Acetate Transferases and Their Diversity in the Proximal Colon of Swine.</title>
        <authorList>
            <person name="Trachsel J."/>
            <person name="Bayles D.O."/>
            <person name="Looft T."/>
            <person name="Levine U.Y."/>
            <person name="Allen H.K."/>
        </authorList>
    </citation>
    <scope>NUCLEOTIDE SEQUENCE [LARGE SCALE GENOMIC DNA]</scope>
    <source>
        <strain evidence="10 11">35-6-1</strain>
    </source>
</reference>
<dbReference type="InterPro" id="IPR020633">
    <property type="entry name" value="Thymidine_kinase_CS"/>
</dbReference>
<comment type="similarity">
    <text evidence="1 9">Belongs to the thymidine kinase family.</text>
</comment>
<evidence type="ECO:0000256" key="8">
    <source>
        <dbReference type="RuleBase" id="RU000544"/>
    </source>
</evidence>
<keyword evidence="3 8" id="KW-0237">DNA synthesis</keyword>
<sequence>MHQYRGRMILHTGSMFSGKTSSLEKDLKRFSIANYKVIAFKPMLDKRYSREEIVTHDKISLKAIEIESIKEILDYAEKNSPQVIGIDEVQFLKDDPKVVLENLEKMLEMGITIVMAGLDMDYMAEPFEIVKEIMPKTDYLNKHHAVCKRCGTDAWVSHRKIKSNNRVELGAVEEYEPLCRRCYKEAIAEDKLKENQEKFL</sequence>
<dbReference type="EMBL" id="MJIH01000001">
    <property type="protein sequence ID" value="OLR64141.1"/>
    <property type="molecule type" value="Genomic_DNA"/>
</dbReference>
<dbReference type="GO" id="GO:0071897">
    <property type="term" value="P:DNA biosynthetic process"/>
    <property type="evidence" value="ECO:0007669"/>
    <property type="project" value="UniProtKB-KW"/>
</dbReference>
<gene>
    <name evidence="10" type="ORF">BIV18_00495</name>
</gene>
<evidence type="ECO:0000256" key="9">
    <source>
        <dbReference type="RuleBase" id="RU004165"/>
    </source>
</evidence>
<accession>A0A848RI62</accession>
<keyword evidence="11" id="KW-1185">Reference proteome</keyword>
<dbReference type="InterPro" id="IPR027417">
    <property type="entry name" value="P-loop_NTPase"/>
</dbReference>
<evidence type="ECO:0000256" key="3">
    <source>
        <dbReference type="ARBA" id="ARBA00022634"/>
    </source>
</evidence>
<dbReference type="PANTHER" id="PTHR11441:SF0">
    <property type="entry name" value="THYMIDINE KINASE, CYTOSOLIC"/>
    <property type="match status" value="1"/>
</dbReference>
<dbReference type="Proteomes" id="UP000187166">
    <property type="component" value="Unassembled WGS sequence"/>
</dbReference>
<dbReference type="PROSITE" id="PS00603">
    <property type="entry name" value="TK_CELLULAR_TYPE"/>
    <property type="match status" value="1"/>
</dbReference>
<evidence type="ECO:0000256" key="1">
    <source>
        <dbReference type="ARBA" id="ARBA00007587"/>
    </source>
</evidence>
<comment type="catalytic activity">
    <reaction evidence="8">
        <text>thymidine + ATP = dTMP + ADP + H(+)</text>
        <dbReference type="Rhea" id="RHEA:19129"/>
        <dbReference type="ChEBI" id="CHEBI:15378"/>
        <dbReference type="ChEBI" id="CHEBI:17748"/>
        <dbReference type="ChEBI" id="CHEBI:30616"/>
        <dbReference type="ChEBI" id="CHEBI:63528"/>
        <dbReference type="ChEBI" id="CHEBI:456216"/>
        <dbReference type="EC" id="2.7.1.21"/>
    </reaction>
</comment>
<dbReference type="RefSeq" id="WP_075658653.1">
    <property type="nucleotide sequence ID" value="NZ_JABDSR010000004.1"/>
</dbReference>
<keyword evidence="6 8" id="KW-0418">Kinase</keyword>
<accession>A0A1U7LXI5</accession>
<evidence type="ECO:0000256" key="2">
    <source>
        <dbReference type="ARBA" id="ARBA00012118"/>
    </source>
</evidence>
<organism evidence="10 11">
    <name type="scientific">Peptoniphilus porci</name>
    <dbReference type="NCBI Taxonomy" id="2652280"/>
    <lineage>
        <taxon>Bacteria</taxon>
        <taxon>Bacillati</taxon>
        <taxon>Bacillota</taxon>
        <taxon>Tissierellia</taxon>
        <taxon>Tissierellales</taxon>
        <taxon>Peptoniphilaceae</taxon>
        <taxon>Peptoniphilus</taxon>
    </lineage>
</organism>
<dbReference type="GO" id="GO:0046104">
    <property type="term" value="P:thymidine metabolic process"/>
    <property type="evidence" value="ECO:0007669"/>
    <property type="project" value="TreeGrafter"/>
</dbReference>
<dbReference type="EC" id="2.7.1.21" evidence="2 8"/>